<keyword evidence="2" id="KW-0547">Nucleotide-binding</keyword>
<evidence type="ECO:0000313" key="6">
    <source>
        <dbReference type="EMBL" id="WJZ99933.1"/>
    </source>
</evidence>
<dbReference type="EMBL" id="CP126659">
    <property type="protein sequence ID" value="WJZ99933.1"/>
    <property type="molecule type" value="Genomic_DNA"/>
</dbReference>
<dbReference type="Gene3D" id="3.40.50.300">
    <property type="entry name" value="P-loop containing nucleotide triphosphate hydrolases"/>
    <property type="match status" value="1"/>
</dbReference>
<evidence type="ECO:0000256" key="1">
    <source>
        <dbReference type="ARBA" id="ARBA00006271"/>
    </source>
</evidence>
<evidence type="ECO:0000259" key="5">
    <source>
        <dbReference type="Pfam" id="PF00488"/>
    </source>
</evidence>
<dbReference type="SUPFAM" id="SSF52540">
    <property type="entry name" value="P-loop containing nucleoside triphosphate hydrolases"/>
    <property type="match status" value="1"/>
</dbReference>
<gene>
    <name evidence="6" type="ORF">VitviT2T_018338</name>
</gene>
<dbReference type="InterPro" id="IPR000432">
    <property type="entry name" value="DNA_mismatch_repair_MutS_C"/>
</dbReference>
<evidence type="ECO:0000256" key="4">
    <source>
        <dbReference type="ARBA" id="ARBA00023125"/>
    </source>
</evidence>
<dbReference type="InterPro" id="IPR045076">
    <property type="entry name" value="MutS"/>
</dbReference>
<dbReference type="Proteomes" id="UP001227230">
    <property type="component" value="Chromosome 12"/>
</dbReference>
<proteinExistence type="inferred from homology"/>
<dbReference type="InterPro" id="IPR027417">
    <property type="entry name" value="P-loop_NTPase"/>
</dbReference>
<name>A0ABY9CXQ4_VITVI</name>
<evidence type="ECO:0000256" key="2">
    <source>
        <dbReference type="ARBA" id="ARBA00022741"/>
    </source>
</evidence>
<reference evidence="6 7" key="1">
    <citation type="journal article" date="2023" name="Hortic Res">
        <title>The complete reference genome for grapevine (Vitis vinifera L.) genetics and breeding.</title>
        <authorList>
            <person name="Shi X."/>
            <person name="Cao S."/>
            <person name="Wang X."/>
            <person name="Huang S."/>
            <person name="Wang Y."/>
            <person name="Liu Z."/>
            <person name="Liu W."/>
            <person name="Leng X."/>
            <person name="Peng Y."/>
            <person name="Wang N."/>
            <person name="Wang Y."/>
            <person name="Ma Z."/>
            <person name="Xu X."/>
            <person name="Zhang F."/>
            <person name="Xue H."/>
            <person name="Zhong H."/>
            <person name="Wang Y."/>
            <person name="Zhang K."/>
            <person name="Velt A."/>
            <person name="Avia K."/>
            <person name="Holtgrawe D."/>
            <person name="Grimplet J."/>
            <person name="Matus J.T."/>
            <person name="Ware D."/>
            <person name="Wu X."/>
            <person name="Wang H."/>
            <person name="Liu C."/>
            <person name="Fang Y."/>
            <person name="Rustenholz C."/>
            <person name="Cheng Z."/>
            <person name="Xiao H."/>
            <person name="Zhou Y."/>
        </authorList>
    </citation>
    <scope>NUCLEOTIDE SEQUENCE [LARGE SCALE GENOMIC DNA]</scope>
    <source>
        <strain evidence="7">cv. Pinot noir / PN40024</strain>
        <tissue evidence="6">Leaf</tissue>
    </source>
</reference>
<dbReference type="PANTHER" id="PTHR11361">
    <property type="entry name" value="DNA MISMATCH REPAIR PROTEIN MUTS FAMILY MEMBER"/>
    <property type="match status" value="1"/>
</dbReference>
<comment type="similarity">
    <text evidence="1">Belongs to the DNA mismatch repair MutS family.</text>
</comment>
<keyword evidence="4" id="KW-0238">DNA-binding</keyword>
<keyword evidence="3" id="KW-0067">ATP-binding</keyword>
<protein>
    <recommendedName>
        <fullName evidence="5">DNA mismatch repair proteins mutS family domain-containing protein</fullName>
    </recommendedName>
</protein>
<sequence length="248" mass="26958">MSSQASRLGKVTRTGLRVAIDLLVRLQKEGHIMSSLSKVLKLPMLSGSNGVDKLLTRFDVAIDSDFPNYENHDVTDSDAEVLSILIELFIEKTTQWLRIIHAINHIDVLRSFVVIANFSCGAMSRPVILPHSEPTTLSGETRGPLLKIKGLWHPFAIGENGGLPASNDIHLGEDTDGNHPRTLLLTRPNMDGKSTLLCATCLAVILAQLGSNVPCKMCILSLVDVVFTRLGTAAVDMQHDALGIVEAY</sequence>
<keyword evidence="7" id="KW-1185">Reference proteome</keyword>
<feature type="domain" description="DNA mismatch repair proteins mutS family" evidence="5">
    <location>
        <begin position="184"/>
        <end position="234"/>
    </location>
</feature>
<dbReference type="PANTHER" id="PTHR11361:SF148">
    <property type="entry name" value="DNA MISMATCH REPAIR PROTEIN MSH6"/>
    <property type="match status" value="1"/>
</dbReference>
<accession>A0ABY9CXQ4</accession>
<evidence type="ECO:0000256" key="3">
    <source>
        <dbReference type="ARBA" id="ARBA00022840"/>
    </source>
</evidence>
<dbReference type="Pfam" id="PF00488">
    <property type="entry name" value="MutS_V"/>
    <property type="match status" value="1"/>
</dbReference>
<organism evidence="6 7">
    <name type="scientific">Vitis vinifera</name>
    <name type="common">Grape</name>
    <dbReference type="NCBI Taxonomy" id="29760"/>
    <lineage>
        <taxon>Eukaryota</taxon>
        <taxon>Viridiplantae</taxon>
        <taxon>Streptophyta</taxon>
        <taxon>Embryophyta</taxon>
        <taxon>Tracheophyta</taxon>
        <taxon>Spermatophyta</taxon>
        <taxon>Magnoliopsida</taxon>
        <taxon>eudicotyledons</taxon>
        <taxon>Gunneridae</taxon>
        <taxon>Pentapetalae</taxon>
        <taxon>rosids</taxon>
        <taxon>Vitales</taxon>
        <taxon>Vitaceae</taxon>
        <taxon>Viteae</taxon>
        <taxon>Vitis</taxon>
    </lineage>
</organism>
<evidence type="ECO:0000313" key="7">
    <source>
        <dbReference type="Proteomes" id="UP001227230"/>
    </source>
</evidence>